<keyword evidence="3" id="KW-1185">Reference proteome</keyword>
<dbReference type="eggNOG" id="ENOG5031R96">
    <property type="taxonomic scope" value="Bacteria"/>
</dbReference>
<dbReference type="HOGENOM" id="CLU_103627_0_0_6"/>
<dbReference type="RefSeq" id="WP_004860992.1">
    <property type="nucleotide sequence ID" value="NZ_ASYY01000130.1"/>
</dbReference>
<dbReference type="GeneID" id="84208927"/>
<dbReference type="PATRIC" id="fig|1120926.3.peg.1489"/>
<dbReference type="PROSITE" id="PS51257">
    <property type="entry name" value="PROKAR_LIPOPROTEIN"/>
    <property type="match status" value="1"/>
</dbReference>
<evidence type="ECO:0000256" key="1">
    <source>
        <dbReference type="SAM" id="SignalP"/>
    </source>
</evidence>
<feature type="signal peptide" evidence="1">
    <location>
        <begin position="1"/>
        <end position="18"/>
    </location>
</feature>
<dbReference type="Proteomes" id="UP000013117">
    <property type="component" value="Unassembled WGS sequence"/>
</dbReference>
<dbReference type="EMBL" id="APPN01000059">
    <property type="protein sequence ID" value="ENV34233.1"/>
    <property type="molecule type" value="Genomic_DNA"/>
</dbReference>
<evidence type="ECO:0008006" key="4">
    <source>
        <dbReference type="Google" id="ProtNLM"/>
    </source>
</evidence>
<proteinExistence type="predicted"/>
<organism evidence="2 3">
    <name type="scientific">Acinetobacter gerneri DSM 14967 = CIP 107464 = MTCC 9824</name>
    <dbReference type="NCBI Taxonomy" id="1120926"/>
    <lineage>
        <taxon>Bacteria</taxon>
        <taxon>Pseudomonadati</taxon>
        <taxon>Pseudomonadota</taxon>
        <taxon>Gammaproteobacteria</taxon>
        <taxon>Moraxellales</taxon>
        <taxon>Moraxellaceae</taxon>
        <taxon>Acinetobacter</taxon>
    </lineage>
</organism>
<gene>
    <name evidence="2" type="ORF">F960_01551</name>
</gene>
<feature type="chain" id="PRO_5004138128" description="Lipoprotein" evidence="1">
    <location>
        <begin position="19"/>
        <end position="213"/>
    </location>
</feature>
<reference evidence="2 3" key="1">
    <citation type="submission" date="2013-02" db="EMBL/GenBank/DDBJ databases">
        <title>The Genome Sequence of Acinetobacter gerneri CIP 107464.</title>
        <authorList>
            <consortium name="The Broad Institute Genome Sequencing Platform"/>
            <consortium name="The Broad Institute Genome Sequencing Center for Infectious Disease"/>
            <person name="Cerqueira G."/>
            <person name="Feldgarden M."/>
            <person name="Courvalin P."/>
            <person name="Perichon B."/>
            <person name="Grillot-Courvalin C."/>
            <person name="Clermont D."/>
            <person name="Rocha E."/>
            <person name="Yoon E.-J."/>
            <person name="Nemec A."/>
            <person name="Walker B."/>
            <person name="Young S.K."/>
            <person name="Zeng Q."/>
            <person name="Gargeya S."/>
            <person name="Fitzgerald M."/>
            <person name="Haas B."/>
            <person name="Abouelleil A."/>
            <person name="Alvarado L."/>
            <person name="Arachchi H.M."/>
            <person name="Berlin A.M."/>
            <person name="Chapman S.B."/>
            <person name="Dewar J."/>
            <person name="Goldberg J."/>
            <person name="Griggs A."/>
            <person name="Gujja S."/>
            <person name="Hansen M."/>
            <person name="Howarth C."/>
            <person name="Imamovic A."/>
            <person name="Larimer J."/>
            <person name="McCowan C."/>
            <person name="Murphy C."/>
            <person name="Neiman D."/>
            <person name="Pearson M."/>
            <person name="Priest M."/>
            <person name="Roberts A."/>
            <person name="Saif S."/>
            <person name="Shea T."/>
            <person name="Sisk P."/>
            <person name="Sykes S."/>
            <person name="Wortman J."/>
            <person name="Nusbaum C."/>
            <person name="Birren B."/>
        </authorList>
    </citation>
    <scope>NUCLEOTIDE SEQUENCE [LARGE SCALE GENOMIC DNA]</scope>
    <source>
        <strain evidence="2 3">CIP 107464</strain>
    </source>
</reference>
<keyword evidence="1" id="KW-0732">Signal</keyword>
<evidence type="ECO:0000313" key="3">
    <source>
        <dbReference type="Proteomes" id="UP000013117"/>
    </source>
</evidence>
<comment type="caution">
    <text evidence="2">The sequence shown here is derived from an EMBL/GenBank/DDBJ whole genome shotgun (WGS) entry which is preliminary data.</text>
</comment>
<sequence length="213" mass="24872">MKKSLILFFICSFLLSMACSSSSKEAFEAKAESKESQISIQDHAIIKKYKDQTNSLDLSDRDLVDKTMKESLLAINKIKDNDEREKIQMNIYLSTGMYEEAYALNTKILKDHPFITNLLTQCELIYNLKRPKQEFEKCHEKLASAFQKELDETSKKTPEYAYSQWGYFLSMYKAGHEDFKFKLEEFINSTKDDQVKKQLESSYQLATAQNNRE</sequence>
<evidence type="ECO:0000313" key="2">
    <source>
        <dbReference type="EMBL" id="ENV34233.1"/>
    </source>
</evidence>
<protein>
    <recommendedName>
        <fullName evidence="4">Lipoprotein</fullName>
    </recommendedName>
</protein>
<accession>N8ZR56</accession>
<dbReference type="AlphaFoldDB" id="N8ZR56"/>
<name>N8ZR56_9GAMM</name>